<proteinExistence type="predicted"/>
<dbReference type="PATRIC" id="fig|1423772.3.peg.1021"/>
<sequence>MSKEIDLNLSRMAYGVIQEKLDKELEAVFKNIHDPNVPAKRKRTITITLGFTPDEKRQTVNLATGIKSVLAPTEEVETTVLTGKDIKTGRIEAHELSSGAPGQTYFDPEDSQLKTDVGKPVDVVEKETKAKVIDLQEKRG</sequence>
<evidence type="ECO:0000313" key="2">
    <source>
        <dbReference type="EMBL" id="KRM73676.1"/>
    </source>
</evidence>
<evidence type="ECO:0000313" key="3">
    <source>
        <dbReference type="Proteomes" id="UP000051612"/>
    </source>
</evidence>
<evidence type="ECO:0000256" key="1">
    <source>
        <dbReference type="SAM" id="MobiDB-lite"/>
    </source>
</evidence>
<evidence type="ECO:0008006" key="4">
    <source>
        <dbReference type="Google" id="ProtNLM"/>
    </source>
</evidence>
<feature type="compositionally biased region" description="Basic and acidic residues" evidence="1">
    <location>
        <begin position="111"/>
        <end position="120"/>
    </location>
</feature>
<protein>
    <recommendedName>
        <fullName evidence="4">Replication terminator protein</fullName>
    </recommendedName>
</protein>
<organism evidence="2 3">
    <name type="scientific">Ligilactobacillus murinus DSM 20452 = NBRC 14221</name>
    <dbReference type="NCBI Taxonomy" id="1423772"/>
    <lineage>
        <taxon>Bacteria</taxon>
        <taxon>Bacillati</taxon>
        <taxon>Bacillota</taxon>
        <taxon>Bacilli</taxon>
        <taxon>Lactobacillales</taxon>
        <taxon>Lactobacillaceae</taxon>
        <taxon>Ligilactobacillus</taxon>
    </lineage>
</organism>
<feature type="region of interest" description="Disordered" evidence="1">
    <location>
        <begin position="93"/>
        <end position="120"/>
    </location>
</feature>
<comment type="caution">
    <text evidence="2">The sequence shown here is derived from an EMBL/GenBank/DDBJ whole genome shotgun (WGS) entry which is preliminary data.</text>
</comment>
<reference evidence="2 3" key="1">
    <citation type="journal article" date="2015" name="Genome Announc.">
        <title>Expanding the biotechnology potential of lactobacilli through comparative genomics of 213 strains and associated genera.</title>
        <authorList>
            <person name="Sun Z."/>
            <person name="Harris H.M."/>
            <person name="McCann A."/>
            <person name="Guo C."/>
            <person name="Argimon S."/>
            <person name="Zhang W."/>
            <person name="Yang X."/>
            <person name="Jeffery I.B."/>
            <person name="Cooney J.C."/>
            <person name="Kagawa T.F."/>
            <person name="Liu W."/>
            <person name="Song Y."/>
            <person name="Salvetti E."/>
            <person name="Wrobel A."/>
            <person name="Rasinkangas P."/>
            <person name="Parkhill J."/>
            <person name="Rea M.C."/>
            <person name="O'Sullivan O."/>
            <person name="Ritari J."/>
            <person name="Douillard F.P."/>
            <person name="Paul Ross R."/>
            <person name="Yang R."/>
            <person name="Briner A.E."/>
            <person name="Felis G.E."/>
            <person name="de Vos W.M."/>
            <person name="Barrangou R."/>
            <person name="Klaenhammer T.R."/>
            <person name="Caufield P.W."/>
            <person name="Cui Y."/>
            <person name="Zhang H."/>
            <person name="O'Toole P.W."/>
        </authorList>
    </citation>
    <scope>NUCLEOTIDE SEQUENCE [LARGE SCALE GENOMIC DNA]</scope>
    <source>
        <strain evidence="2 3">DSM 20452</strain>
    </source>
</reference>
<dbReference type="Proteomes" id="UP000051612">
    <property type="component" value="Unassembled WGS sequence"/>
</dbReference>
<dbReference type="AlphaFoldDB" id="A0A0R2BCP7"/>
<name>A0A0R2BCP7_9LACO</name>
<accession>A0A0R2BCP7</accession>
<dbReference type="RefSeq" id="WP_056959557.1">
    <property type="nucleotide sequence ID" value="NZ_AYYN01000140.1"/>
</dbReference>
<gene>
    <name evidence="2" type="ORF">FC48_GL000946</name>
</gene>
<dbReference type="EMBL" id="AYYN01000140">
    <property type="protein sequence ID" value="KRM73676.1"/>
    <property type="molecule type" value="Genomic_DNA"/>
</dbReference>